<accession>B9M6D1</accession>
<reference evidence="1 2" key="1">
    <citation type="submission" date="2009-01" db="EMBL/GenBank/DDBJ databases">
        <title>Complete sequence of Geobacter sp. FRC-32.</title>
        <authorList>
            <consortium name="US DOE Joint Genome Institute"/>
            <person name="Lucas S."/>
            <person name="Copeland A."/>
            <person name="Lapidus A."/>
            <person name="Glavina del Rio T."/>
            <person name="Dalin E."/>
            <person name="Tice H."/>
            <person name="Bruce D."/>
            <person name="Goodwin L."/>
            <person name="Pitluck S."/>
            <person name="Saunders E."/>
            <person name="Brettin T."/>
            <person name="Detter J.C."/>
            <person name="Han C."/>
            <person name="Larimer F."/>
            <person name="Land M."/>
            <person name="Hauser L."/>
            <person name="Kyrpides N."/>
            <person name="Ovchinnikova G."/>
            <person name="Kostka J."/>
            <person name="Richardson P."/>
        </authorList>
    </citation>
    <scope>NUCLEOTIDE SEQUENCE [LARGE SCALE GENOMIC DNA]</scope>
    <source>
        <strain evidence="2">DSM 22248 / JCM 15807 / FRC-32</strain>
    </source>
</reference>
<gene>
    <name evidence="1" type="ordered locus">Geob_3578</name>
</gene>
<dbReference type="AlphaFoldDB" id="B9M6D1"/>
<keyword evidence="2" id="KW-1185">Reference proteome</keyword>
<evidence type="ECO:0000313" key="2">
    <source>
        <dbReference type="Proteomes" id="UP000007721"/>
    </source>
</evidence>
<organism evidence="1 2">
    <name type="scientific">Geotalea daltonii (strain DSM 22248 / JCM 15807 / FRC-32)</name>
    <name type="common">Geobacter daltonii</name>
    <dbReference type="NCBI Taxonomy" id="316067"/>
    <lineage>
        <taxon>Bacteria</taxon>
        <taxon>Pseudomonadati</taxon>
        <taxon>Thermodesulfobacteriota</taxon>
        <taxon>Desulfuromonadia</taxon>
        <taxon>Geobacterales</taxon>
        <taxon>Geobacteraceae</taxon>
        <taxon>Geotalea</taxon>
    </lineage>
</organism>
<proteinExistence type="predicted"/>
<protein>
    <submittedName>
        <fullName evidence="1">Uncharacterized protein</fullName>
    </submittedName>
</protein>
<dbReference type="HOGENOM" id="CLU_2990252_0_0_7"/>
<dbReference type="EMBL" id="CP001390">
    <property type="protein sequence ID" value="ACM21919.1"/>
    <property type="molecule type" value="Genomic_DNA"/>
</dbReference>
<sequence length="57" mass="6703">MPSPGIPGSGAVEWHWFSSMKHKRGFRFDPKFSAFKRDVQLQLIKIRSRSLFVKLLR</sequence>
<name>B9M6D1_GEODF</name>
<evidence type="ECO:0000313" key="1">
    <source>
        <dbReference type="EMBL" id="ACM21919.1"/>
    </source>
</evidence>
<dbReference type="STRING" id="316067.Geob_3578"/>
<dbReference type="KEGG" id="geo:Geob_3578"/>
<dbReference type="Proteomes" id="UP000007721">
    <property type="component" value="Chromosome"/>
</dbReference>